<dbReference type="Pfam" id="PF12937">
    <property type="entry name" value="F-box-like"/>
    <property type="match status" value="1"/>
</dbReference>
<evidence type="ECO:0000313" key="3">
    <source>
        <dbReference type="EMBL" id="KDQ28317.1"/>
    </source>
</evidence>
<dbReference type="InterPro" id="IPR036047">
    <property type="entry name" value="F-box-like_dom_sf"/>
</dbReference>
<dbReference type="SUPFAM" id="SSF52047">
    <property type="entry name" value="RNI-like"/>
    <property type="match status" value="1"/>
</dbReference>
<dbReference type="InParanoid" id="A0A067NW36"/>
<evidence type="ECO:0000256" key="1">
    <source>
        <dbReference type="SAM" id="MobiDB-lite"/>
    </source>
</evidence>
<evidence type="ECO:0000259" key="2">
    <source>
        <dbReference type="Pfam" id="PF12937"/>
    </source>
</evidence>
<protein>
    <recommendedName>
        <fullName evidence="2">F-box domain-containing protein</fullName>
    </recommendedName>
</protein>
<dbReference type="AlphaFoldDB" id="A0A067NW36"/>
<dbReference type="Proteomes" id="UP000027073">
    <property type="component" value="Unassembled WGS sequence"/>
</dbReference>
<feature type="region of interest" description="Disordered" evidence="1">
    <location>
        <begin position="1"/>
        <end position="26"/>
    </location>
</feature>
<proteinExistence type="predicted"/>
<sequence length="541" mass="60858">MNKTGREKQIEVRGDQALVDREEDEEGRQEAAVGLAECQCEEAEAEVLNNLPLDILPSILSHLVDRRDRYSCALVNKTFNRVTTPLLYRKLDSRILSNTTLSHPFETLLIRPDLAQYVRHVTETGAVLRMLHVRYPNITEDTLRALSLCANIHSLTWVDDDSFSSSDSPLLGLLPVLRSLPLRELTIRTHSDLGEHLWNELIQLNGLRRLSIWCMAGPPAPLQLRVAQEGTTLTHLELGVSVFTTSTMDLFTHLQLLQELRLKGTPVSALASILVRLPNLHTFDVEYLMASPTSPFRREFSSLSHSGPYPHLRKLIIRTNTSDLMGIEMLFPWVHTLLPHTSLESFHLHAFTSSSSGRVHIPETFIHDLARVHGSVLKEFLVDDSFVTLDDVQTLCMAFPRLENLSCALASPDVISIAQAMSGARALKQLKLQVQWTLSRGTTNIDASTGSPSTMSQCRRLRSNHTPYAARISSKRLSACPLFTADDARTLMVNSPLLNLVEINTEHYLGKWILKGRRREPGLVQVVENISLPPVNWSKWY</sequence>
<dbReference type="InterPro" id="IPR001810">
    <property type="entry name" value="F-box_dom"/>
</dbReference>
<feature type="domain" description="F-box" evidence="2">
    <location>
        <begin position="48"/>
        <end position="92"/>
    </location>
</feature>
<dbReference type="OrthoDB" id="5297217at2759"/>
<dbReference type="VEuPathDB" id="FungiDB:PLEOSDRAFT_1112952"/>
<name>A0A067NW36_PLEO1</name>
<evidence type="ECO:0000313" key="4">
    <source>
        <dbReference type="Proteomes" id="UP000027073"/>
    </source>
</evidence>
<gene>
    <name evidence="3" type="ORF">PLEOSDRAFT_1112952</name>
</gene>
<dbReference type="Gene3D" id="3.80.10.10">
    <property type="entry name" value="Ribonuclease Inhibitor"/>
    <property type="match status" value="1"/>
</dbReference>
<dbReference type="InterPro" id="IPR032675">
    <property type="entry name" value="LRR_dom_sf"/>
</dbReference>
<dbReference type="EMBL" id="KL198008">
    <property type="protein sequence ID" value="KDQ28317.1"/>
    <property type="molecule type" value="Genomic_DNA"/>
</dbReference>
<accession>A0A067NW36</accession>
<reference evidence="4" key="1">
    <citation type="journal article" date="2014" name="Proc. Natl. Acad. Sci. U.S.A.">
        <title>Extensive sampling of basidiomycete genomes demonstrates inadequacy of the white-rot/brown-rot paradigm for wood decay fungi.</title>
        <authorList>
            <person name="Riley R."/>
            <person name="Salamov A.A."/>
            <person name="Brown D.W."/>
            <person name="Nagy L.G."/>
            <person name="Floudas D."/>
            <person name="Held B.W."/>
            <person name="Levasseur A."/>
            <person name="Lombard V."/>
            <person name="Morin E."/>
            <person name="Otillar R."/>
            <person name="Lindquist E.A."/>
            <person name="Sun H."/>
            <person name="LaButti K.M."/>
            <person name="Schmutz J."/>
            <person name="Jabbour D."/>
            <person name="Luo H."/>
            <person name="Baker S.E."/>
            <person name="Pisabarro A.G."/>
            <person name="Walton J.D."/>
            <person name="Blanchette R.A."/>
            <person name="Henrissat B."/>
            <person name="Martin F."/>
            <person name="Cullen D."/>
            <person name="Hibbett D.S."/>
            <person name="Grigoriev I.V."/>
        </authorList>
    </citation>
    <scope>NUCLEOTIDE SEQUENCE [LARGE SCALE GENOMIC DNA]</scope>
    <source>
        <strain evidence="4">PC15</strain>
    </source>
</reference>
<feature type="compositionally biased region" description="Basic and acidic residues" evidence="1">
    <location>
        <begin position="1"/>
        <end position="20"/>
    </location>
</feature>
<dbReference type="SUPFAM" id="SSF81383">
    <property type="entry name" value="F-box domain"/>
    <property type="match status" value="1"/>
</dbReference>
<dbReference type="HOGENOM" id="CLU_028275_0_0_1"/>
<organism evidence="3 4">
    <name type="scientific">Pleurotus ostreatus (strain PC15)</name>
    <name type="common">Oyster mushroom</name>
    <dbReference type="NCBI Taxonomy" id="1137138"/>
    <lineage>
        <taxon>Eukaryota</taxon>
        <taxon>Fungi</taxon>
        <taxon>Dikarya</taxon>
        <taxon>Basidiomycota</taxon>
        <taxon>Agaricomycotina</taxon>
        <taxon>Agaricomycetes</taxon>
        <taxon>Agaricomycetidae</taxon>
        <taxon>Agaricales</taxon>
        <taxon>Pleurotineae</taxon>
        <taxon>Pleurotaceae</taxon>
        <taxon>Pleurotus</taxon>
    </lineage>
</organism>